<evidence type="ECO:0000313" key="1">
    <source>
        <dbReference type="EMBL" id="MEQ2240836.1"/>
    </source>
</evidence>
<sequence length="103" mass="11038">MHHKMSGSMLPLSPHINPANDRYCSQTWNGAQRWLGIRVHTYRLGDFKCKLIKEKKGGLCGHFGPVGITLSAAGGNINPTVGRLGGLRRETPNQSGAAAVLCG</sequence>
<comment type="caution">
    <text evidence="1">The sequence shown here is derived from an EMBL/GenBank/DDBJ whole genome shotgun (WGS) entry which is preliminary data.</text>
</comment>
<keyword evidence="2" id="KW-1185">Reference proteome</keyword>
<dbReference type="EMBL" id="JAHRIQ010059828">
    <property type="protein sequence ID" value="MEQ2240836.1"/>
    <property type="molecule type" value="Genomic_DNA"/>
</dbReference>
<protein>
    <submittedName>
        <fullName evidence="1">Uncharacterized protein</fullName>
    </submittedName>
</protein>
<evidence type="ECO:0000313" key="2">
    <source>
        <dbReference type="Proteomes" id="UP001482620"/>
    </source>
</evidence>
<reference evidence="1 2" key="1">
    <citation type="submission" date="2021-06" db="EMBL/GenBank/DDBJ databases">
        <authorList>
            <person name="Palmer J.M."/>
        </authorList>
    </citation>
    <scope>NUCLEOTIDE SEQUENCE [LARGE SCALE GENOMIC DNA]</scope>
    <source>
        <strain evidence="2">if_2019</strain>
        <tissue evidence="1">Muscle</tissue>
    </source>
</reference>
<name>A0ABV0U7Y4_9TELE</name>
<dbReference type="Proteomes" id="UP001482620">
    <property type="component" value="Unassembled WGS sequence"/>
</dbReference>
<gene>
    <name evidence="1" type="ORF">ILYODFUR_019145</name>
</gene>
<organism evidence="1 2">
    <name type="scientific">Ilyodon furcidens</name>
    <name type="common">goldbreast splitfin</name>
    <dbReference type="NCBI Taxonomy" id="33524"/>
    <lineage>
        <taxon>Eukaryota</taxon>
        <taxon>Metazoa</taxon>
        <taxon>Chordata</taxon>
        <taxon>Craniata</taxon>
        <taxon>Vertebrata</taxon>
        <taxon>Euteleostomi</taxon>
        <taxon>Actinopterygii</taxon>
        <taxon>Neopterygii</taxon>
        <taxon>Teleostei</taxon>
        <taxon>Neoteleostei</taxon>
        <taxon>Acanthomorphata</taxon>
        <taxon>Ovalentaria</taxon>
        <taxon>Atherinomorphae</taxon>
        <taxon>Cyprinodontiformes</taxon>
        <taxon>Goodeidae</taxon>
        <taxon>Ilyodon</taxon>
    </lineage>
</organism>
<proteinExistence type="predicted"/>
<accession>A0ABV0U7Y4</accession>